<dbReference type="InterPro" id="IPR000679">
    <property type="entry name" value="Znf_GATA"/>
</dbReference>
<keyword evidence="2" id="KW-0479">Metal-binding</keyword>
<evidence type="ECO:0000313" key="9">
    <source>
        <dbReference type="EMBL" id="AFN83556.1"/>
    </source>
</evidence>
<comment type="subcellular location">
    <subcellularLocation>
        <location evidence="1">Nucleus</location>
    </subcellularLocation>
</comment>
<evidence type="ECO:0000259" key="8">
    <source>
        <dbReference type="PROSITE" id="PS50114"/>
    </source>
</evidence>
<dbReference type="GeneID" id="20521875"/>
<keyword evidence="3 6" id="KW-0863">Zinc-finger</keyword>
<feature type="domain" description="GATA-type" evidence="8">
    <location>
        <begin position="8"/>
        <end position="55"/>
    </location>
</feature>
<evidence type="ECO:0000256" key="1">
    <source>
        <dbReference type="ARBA" id="ARBA00004123"/>
    </source>
</evidence>
<dbReference type="CDD" id="cd00202">
    <property type="entry name" value="ZnF_GATA"/>
    <property type="match status" value="1"/>
</dbReference>
<dbReference type="GO" id="GO:0000122">
    <property type="term" value="P:negative regulation of transcription by RNA polymerase II"/>
    <property type="evidence" value="ECO:0007669"/>
    <property type="project" value="TreeGrafter"/>
</dbReference>
<evidence type="ECO:0000256" key="6">
    <source>
        <dbReference type="PROSITE-ProRule" id="PRU00094"/>
    </source>
</evidence>
<feature type="compositionally biased region" description="Basic and acidic residues" evidence="7">
    <location>
        <begin position="180"/>
        <end position="195"/>
    </location>
</feature>
<dbReference type="GO" id="GO:0000981">
    <property type="term" value="F:DNA-binding transcription factor activity, RNA polymerase II-specific"/>
    <property type="evidence" value="ECO:0007669"/>
    <property type="project" value="TreeGrafter"/>
</dbReference>
<dbReference type="InterPro" id="IPR013088">
    <property type="entry name" value="Znf_NHR/GATA"/>
</dbReference>
<dbReference type="SMART" id="SM00401">
    <property type="entry name" value="ZnF_GATA"/>
    <property type="match status" value="1"/>
</dbReference>
<dbReference type="KEGG" id="ero:EROM_081400"/>
<dbReference type="OrthoDB" id="515401at2759"/>
<name>I6ZUY1_ENCRO</name>
<reference evidence="9 10" key="1">
    <citation type="journal article" date="2012" name="Proc. Natl. Acad. Sci. U.S.A.">
        <title>Gain and loss of multiple functionally related, horizontally transferred genes in the reduced genomes of two microsporidian parasites.</title>
        <authorList>
            <person name="Pombert J.-F."/>
            <person name="Selman M."/>
            <person name="Burki F."/>
            <person name="Bardell F.T."/>
            <person name="Farinelli L."/>
            <person name="Solter L.F."/>
            <person name="Whitman D.W."/>
            <person name="Weiss L.M."/>
            <person name="Corradi N."/>
            <person name="Keeling P.J."/>
        </authorList>
    </citation>
    <scope>NUCLEOTIDE SEQUENCE [LARGE SCALE GENOMIC DNA]</scope>
    <source>
        <strain evidence="9 10">SJ-2008</strain>
    </source>
</reference>
<dbReference type="PROSITE" id="PS00344">
    <property type="entry name" value="GATA_ZN_FINGER_1"/>
    <property type="match status" value="1"/>
</dbReference>
<dbReference type="PROSITE" id="PS50114">
    <property type="entry name" value="GATA_ZN_FINGER_2"/>
    <property type="match status" value="1"/>
</dbReference>
<keyword evidence="4" id="KW-0862">Zinc</keyword>
<dbReference type="PANTHER" id="PTHR10071:SF281">
    <property type="entry name" value="BOX A-BINDING FACTOR-RELATED"/>
    <property type="match status" value="1"/>
</dbReference>
<dbReference type="Proteomes" id="UP000010094">
    <property type="component" value="Chromosome VIII"/>
</dbReference>
<dbReference type="PANTHER" id="PTHR10071">
    <property type="entry name" value="TRANSCRIPTION FACTOR GATA FAMILY MEMBER"/>
    <property type="match status" value="1"/>
</dbReference>
<dbReference type="VEuPathDB" id="MicrosporidiaDB:EROM_081400"/>
<organism evidence="9 10">
    <name type="scientific">Encephalitozoon romaleae (strain SJ-2008)</name>
    <name type="common">Microsporidian parasite</name>
    <dbReference type="NCBI Taxonomy" id="1178016"/>
    <lineage>
        <taxon>Eukaryota</taxon>
        <taxon>Fungi</taxon>
        <taxon>Fungi incertae sedis</taxon>
        <taxon>Microsporidia</taxon>
        <taxon>Unikaryonidae</taxon>
        <taxon>Encephalitozoon</taxon>
    </lineage>
</organism>
<evidence type="ECO:0000313" key="10">
    <source>
        <dbReference type="Proteomes" id="UP000010094"/>
    </source>
</evidence>
<dbReference type="RefSeq" id="XP_009265053.1">
    <property type="nucleotide sequence ID" value="XM_009266778.1"/>
</dbReference>
<feature type="region of interest" description="Disordered" evidence="7">
    <location>
        <begin position="168"/>
        <end position="212"/>
    </location>
</feature>
<sequence>MLSKQGFCSNCNTTATPLWRRAEDGSYLCNACGLYYKIHGRKRPTNFKTDSSKPRVRCKRIGGEAGGAYDPEMPWTLYKHRSRTQGLFNLYQEENQMNSVSKHEGYPTKHDNLKGGREAPQINSSENILYEGFGMSEYGRNTILEDKRDYRRHTNVATKSLIRRHFDKRPGRIPPFMSEIESKETSNEKEPEKSTSEPWIKANEEHETDLEDSEVIAINALLDLSRERT</sequence>
<dbReference type="GO" id="GO:0000978">
    <property type="term" value="F:RNA polymerase II cis-regulatory region sequence-specific DNA binding"/>
    <property type="evidence" value="ECO:0007669"/>
    <property type="project" value="TreeGrafter"/>
</dbReference>
<dbReference type="EMBL" id="CP003525">
    <property type="protein sequence ID" value="AFN83556.1"/>
    <property type="molecule type" value="Genomic_DNA"/>
</dbReference>
<dbReference type="PRINTS" id="PR00619">
    <property type="entry name" value="GATAZNFINGER"/>
</dbReference>
<dbReference type="GO" id="GO:0045944">
    <property type="term" value="P:positive regulation of transcription by RNA polymerase II"/>
    <property type="evidence" value="ECO:0007669"/>
    <property type="project" value="TreeGrafter"/>
</dbReference>
<dbReference type="HOGENOM" id="CLU_1209821_0_0_1"/>
<dbReference type="GO" id="GO:0008270">
    <property type="term" value="F:zinc ion binding"/>
    <property type="evidence" value="ECO:0007669"/>
    <property type="project" value="UniProtKB-KW"/>
</dbReference>
<keyword evidence="10" id="KW-1185">Reference proteome</keyword>
<dbReference type="Pfam" id="PF00320">
    <property type="entry name" value="GATA"/>
    <property type="match status" value="1"/>
</dbReference>
<dbReference type="SUPFAM" id="SSF57716">
    <property type="entry name" value="Glucocorticoid receptor-like (DNA-binding domain)"/>
    <property type="match status" value="1"/>
</dbReference>
<keyword evidence="5" id="KW-0539">Nucleus</keyword>
<dbReference type="InterPro" id="IPR039355">
    <property type="entry name" value="Transcription_factor_GATA"/>
</dbReference>
<dbReference type="GO" id="GO:0005634">
    <property type="term" value="C:nucleus"/>
    <property type="evidence" value="ECO:0007669"/>
    <property type="project" value="UniProtKB-SubCell"/>
</dbReference>
<dbReference type="AlphaFoldDB" id="I6ZUY1"/>
<evidence type="ECO:0000256" key="2">
    <source>
        <dbReference type="ARBA" id="ARBA00022723"/>
    </source>
</evidence>
<evidence type="ECO:0000256" key="4">
    <source>
        <dbReference type="ARBA" id="ARBA00022833"/>
    </source>
</evidence>
<protein>
    <submittedName>
        <fullName evidence="9">GATA binding factor 1-like protein</fullName>
    </submittedName>
</protein>
<evidence type="ECO:0000256" key="5">
    <source>
        <dbReference type="ARBA" id="ARBA00023242"/>
    </source>
</evidence>
<evidence type="ECO:0000256" key="3">
    <source>
        <dbReference type="ARBA" id="ARBA00022771"/>
    </source>
</evidence>
<accession>I6ZUY1</accession>
<proteinExistence type="predicted"/>
<gene>
    <name evidence="9" type="ordered locus">EROM_081400</name>
</gene>
<evidence type="ECO:0000256" key="7">
    <source>
        <dbReference type="SAM" id="MobiDB-lite"/>
    </source>
</evidence>
<dbReference type="Gene3D" id="3.30.50.10">
    <property type="entry name" value="Erythroid Transcription Factor GATA-1, subunit A"/>
    <property type="match status" value="1"/>
</dbReference>